<dbReference type="EMBL" id="JANPWB010000005">
    <property type="protein sequence ID" value="KAJ1189176.1"/>
    <property type="molecule type" value="Genomic_DNA"/>
</dbReference>
<keyword evidence="3" id="KW-1185">Reference proteome</keyword>
<feature type="region of interest" description="Disordered" evidence="1">
    <location>
        <begin position="1"/>
        <end position="121"/>
    </location>
</feature>
<dbReference type="Proteomes" id="UP001066276">
    <property type="component" value="Chromosome 3_1"/>
</dbReference>
<comment type="caution">
    <text evidence="2">The sequence shown here is derived from an EMBL/GenBank/DDBJ whole genome shotgun (WGS) entry which is preliminary data.</text>
</comment>
<accession>A0AAV7ULC7</accession>
<evidence type="ECO:0000313" key="2">
    <source>
        <dbReference type="EMBL" id="KAJ1189176.1"/>
    </source>
</evidence>
<reference evidence="2" key="1">
    <citation type="journal article" date="2022" name="bioRxiv">
        <title>Sequencing and chromosome-scale assembly of the giantPleurodeles waltlgenome.</title>
        <authorList>
            <person name="Brown T."/>
            <person name="Elewa A."/>
            <person name="Iarovenko S."/>
            <person name="Subramanian E."/>
            <person name="Araus A.J."/>
            <person name="Petzold A."/>
            <person name="Susuki M."/>
            <person name="Suzuki K.-i.T."/>
            <person name="Hayashi T."/>
            <person name="Toyoda A."/>
            <person name="Oliveira C."/>
            <person name="Osipova E."/>
            <person name="Leigh N.D."/>
            <person name="Simon A."/>
            <person name="Yun M.H."/>
        </authorList>
    </citation>
    <scope>NUCLEOTIDE SEQUENCE</scope>
    <source>
        <strain evidence="2">20211129_DDA</strain>
        <tissue evidence="2">Liver</tissue>
    </source>
</reference>
<feature type="compositionally biased region" description="Low complexity" evidence="1">
    <location>
        <begin position="69"/>
        <end position="81"/>
    </location>
</feature>
<evidence type="ECO:0000256" key="1">
    <source>
        <dbReference type="SAM" id="MobiDB-lite"/>
    </source>
</evidence>
<protein>
    <submittedName>
        <fullName evidence="2">Uncharacterized protein</fullName>
    </submittedName>
</protein>
<dbReference type="AlphaFoldDB" id="A0AAV7ULC7"/>
<sequence>MDAPSVTRAPAPDLHRASRPGRTSPRGHSSLLGHRRRSASSLSGPGSQHGRARGPPRPSVSDADPELPGPRTRPLRPLSPRAHIEPPMPPPVPGITAGHNRAAGPASTNKIKGPGGGARTNASADAAILATPPDFCIKALQTAVPLP</sequence>
<organism evidence="2 3">
    <name type="scientific">Pleurodeles waltl</name>
    <name type="common">Iberian ribbed newt</name>
    <dbReference type="NCBI Taxonomy" id="8319"/>
    <lineage>
        <taxon>Eukaryota</taxon>
        <taxon>Metazoa</taxon>
        <taxon>Chordata</taxon>
        <taxon>Craniata</taxon>
        <taxon>Vertebrata</taxon>
        <taxon>Euteleostomi</taxon>
        <taxon>Amphibia</taxon>
        <taxon>Batrachia</taxon>
        <taxon>Caudata</taxon>
        <taxon>Salamandroidea</taxon>
        <taxon>Salamandridae</taxon>
        <taxon>Pleurodelinae</taxon>
        <taxon>Pleurodeles</taxon>
    </lineage>
</organism>
<proteinExistence type="predicted"/>
<name>A0AAV7ULC7_PLEWA</name>
<gene>
    <name evidence="2" type="ORF">NDU88_005927</name>
</gene>
<evidence type="ECO:0000313" key="3">
    <source>
        <dbReference type="Proteomes" id="UP001066276"/>
    </source>
</evidence>